<evidence type="ECO:0000256" key="5">
    <source>
        <dbReference type="ARBA" id="ARBA00023136"/>
    </source>
</evidence>
<dbReference type="EMBL" id="FXAE01000080">
    <property type="protein sequence ID" value="SMF68292.1"/>
    <property type="molecule type" value="Genomic_DNA"/>
</dbReference>
<feature type="transmembrane region" description="Helical" evidence="6">
    <location>
        <begin position="281"/>
        <end position="308"/>
    </location>
</feature>
<sequence length="362" mass="40205">MRQIIKEVGINRKLFAMLMVGFLFTLLPMQIALSTQSNFDDIYYDSINGHFRYYYTLELTNLESLKLDQLQKAADNAFVSSSVITNEFPVKDPEHGRISITGLLNLKIWSPPLLDGTGIAPDESNGVIVGKIISSHVGKINLLGKAYNIKGIAGRGLSTAYNLRVFMNFDSLPISIIEDIKRENALQLIVRSNQNPKNEISSFTSEISQLAKDVKINTNDDTKAIKQAKKSSGMVKEILSYPYQLLTIALVNCIIVSYLWIYLKRKEMAIRKAIGASHTRLVINIILQLILCAMIATIVSNTILWLAGHFSSGIFASTGYFINTRPDQIGLACIATIAIALITSLVPILHLFRLEPAKALKE</sequence>
<accession>A0ABY1M3G8</accession>
<organism evidence="8 9">
    <name type="scientific">Paenibacillus barengoltzii J12</name>
    <dbReference type="NCBI Taxonomy" id="935846"/>
    <lineage>
        <taxon>Bacteria</taxon>
        <taxon>Bacillati</taxon>
        <taxon>Bacillota</taxon>
        <taxon>Bacilli</taxon>
        <taxon>Bacillales</taxon>
        <taxon>Paenibacillaceae</taxon>
        <taxon>Paenibacillus</taxon>
    </lineage>
</organism>
<gene>
    <name evidence="8" type="ORF">SAMN02744124_04340</name>
</gene>
<keyword evidence="9" id="KW-1185">Reference proteome</keyword>
<evidence type="ECO:0000256" key="1">
    <source>
        <dbReference type="ARBA" id="ARBA00004651"/>
    </source>
</evidence>
<reference evidence="8 9" key="1">
    <citation type="submission" date="2017-04" db="EMBL/GenBank/DDBJ databases">
        <authorList>
            <person name="Varghese N."/>
            <person name="Submissions S."/>
        </authorList>
    </citation>
    <scope>NUCLEOTIDE SEQUENCE [LARGE SCALE GENOMIC DNA]</scope>
    <source>
        <strain evidence="8 9">J12</strain>
    </source>
</reference>
<name>A0ABY1M3G8_9BACL</name>
<evidence type="ECO:0000259" key="7">
    <source>
        <dbReference type="Pfam" id="PF02687"/>
    </source>
</evidence>
<protein>
    <submittedName>
        <fullName evidence="8">ABC transport system permease protein</fullName>
    </submittedName>
</protein>
<evidence type="ECO:0000256" key="4">
    <source>
        <dbReference type="ARBA" id="ARBA00022989"/>
    </source>
</evidence>
<dbReference type="RefSeq" id="WP_016310791.1">
    <property type="nucleotide sequence ID" value="NZ_FXAE01000080.1"/>
</dbReference>
<keyword evidence="2" id="KW-1003">Cell membrane</keyword>
<dbReference type="InterPro" id="IPR003838">
    <property type="entry name" value="ABC3_permease_C"/>
</dbReference>
<feature type="transmembrane region" description="Helical" evidence="6">
    <location>
        <begin position="241"/>
        <end position="261"/>
    </location>
</feature>
<dbReference type="Pfam" id="PF02687">
    <property type="entry name" value="FtsX"/>
    <property type="match status" value="1"/>
</dbReference>
<evidence type="ECO:0000256" key="2">
    <source>
        <dbReference type="ARBA" id="ARBA00022475"/>
    </source>
</evidence>
<keyword evidence="3 6" id="KW-0812">Transmembrane</keyword>
<proteinExistence type="predicted"/>
<comment type="caution">
    <text evidence="8">The sequence shown here is derived from an EMBL/GenBank/DDBJ whole genome shotgun (WGS) entry which is preliminary data.</text>
</comment>
<comment type="subcellular location">
    <subcellularLocation>
        <location evidence="1">Cell membrane</location>
        <topology evidence="1">Multi-pass membrane protein</topology>
    </subcellularLocation>
</comment>
<feature type="transmembrane region" description="Helical" evidence="6">
    <location>
        <begin position="328"/>
        <end position="352"/>
    </location>
</feature>
<keyword evidence="4 6" id="KW-1133">Transmembrane helix</keyword>
<dbReference type="Proteomes" id="UP000192939">
    <property type="component" value="Unassembled WGS sequence"/>
</dbReference>
<evidence type="ECO:0000313" key="9">
    <source>
        <dbReference type="Proteomes" id="UP000192939"/>
    </source>
</evidence>
<dbReference type="GeneID" id="43343248"/>
<evidence type="ECO:0000256" key="3">
    <source>
        <dbReference type="ARBA" id="ARBA00022692"/>
    </source>
</evidence>
<keyword evidence="5 6" id="KW-0472">Membrane</keyword>
<evidence type="ECO:0000256" key="6">
    <source>
        <dbReference type="SAM" id="Phobius"/>
    </source>
</evidence>
<feature type="domain" description="ABC3 transporter permease C-terminal" evidence="7">
    <location>
        <begin position="243"/>
        <end position="356"/>
    </location>
</feature>
<evidence type="ECO:0000313" key="8">
    <source>
        <dbReference type="EMBL" id="SMF68292.1"/>
    </source>
</evidence>